<dbReference type="InterPro" id="IPR029044">
    <property type="entry name" value="Nucleotide-diphossugar_trans"/>
</dbReference>
<dbReference type="AlphaFoldDB" id="A0A6J7JA45"/>
<evidence type="ECO:0000313" key="2">
    <source>
        <dbReference type="EMBL" id="CAB4940165.1"/>
    </source>
</evidence>
<dbReference type="EMBL" id="CAFBMX010000009">
    <property type="protein sequence ID" value="CAB4940165.1"/>
    <property type="molecule type" value="Genomic_DNA"/>
</dbReference>
<gene>
    <name evidence="2" type="ORF">UFOPK3674_01775</name>
</gene>
<dbReference type="SUPFAM" id="SSF53448">
    <property type="entry name" value="Nucleotide-diphospho-sugar transferases"/>
    <property type="match status" value="1"/>
</dbReference>
<proteinExistence type="predicted"/>
<organism evidence="2">
    <name type="scientific">freshwater metagenome</name>
    <dbReference type="NCBI Taxonomy" id="449393"/>
    <lineage>
        <taxon>unclassified sequences</taxon>
        <taxon>metagenomes</taxon>
        <taxon>ecological metagenomes</taxon>
    </lineage>
</organism>
<dbReference type="InterPro" id="IPR059123">
    <property type="entry name" value="StrF_dom"/>
</dbReference>
<evidence type="ECO:0000259" key="1">
    <source>
        <dbReference type="Pfam" id="PF13712"/>
    </source>
</evidence>
<dbReference type="Pfam" id="PF13712">
    <property type="entry name" value="Glyco_tranf_2_5"/>
    <property type="match status" value="1"/>
</dbReference>
<reference evidence="2" key="1">
    <citation type="submission" date="2020-05" db="EMBL/GenBank/DDBJ databases">
        <authorList>
            <person name="Chiriac C."/>
            <person name="Salcher M."/>
            <person name="Ghai R."/>
            <person name="Kavagutti S V."/>
        </authorList>
    </citation>
    <scope>NUCLEOTIDE SEQUENCE</scope>
</reference>
<accession>A0A6J7JA45</accession>
<dbReference type="Gene3D" id="3.90.550.10">
    <property type="entry name" value="Spore Coat Polysaccharide Biosynthesis Protein SpsA, Chain A"/>
    <property type="match status" value="1"/>
</dbReference>
<sequence>MIAYGVPVTDEEQFERWAHAGVQRVLRPGDRLLVRRGVGSIQEAYNGFRAEVADNPALEALVLLHQDTVIADDDFPARILAALAEPDAAVVGCIGARGVTSLAWWDAVTTFGEVGAPELSETGMSFGDVTGVTTDVETVDGLLMALGPWAVRNVAFDEAFSGVFHGYDLDYCMAVRAAGGRVLVTPLDVVHHGIWRSERSDAWIQAFVMLAHKWGLRGRPRPDF</sequence>
<feature type="domain" description="Streptomycin biosynthesis protein StrF" evidence="1">
    <location>
        <begin position="53"/>
        <end position="185"/>
    </location>
</feature>
<name>A0A6J7JA45_9ZZZZ</name>
<protein>
    <submittedName>
        <fullName evidence="2">Unannotated protein</fullName>
    </submittedName>
</protein>